<evidence type="ECO:0000256" key="2">
    <source>
        <dbReference type="ARBA" id="ARBA00022450"/>
    </source>
</evidence>
<dbReference type="InterPro" id="IPR001242">
    <property type="entry name" value="Condensation_dom"/>
</dbReference>
<sequence>SGELRAHAAARLPEYMVPSAVVVLDAFPLTVNGKVDRAALPVPDLGAGASRGPATPTEEALCGLFAEVLGLERVGAEESFIELGGDSLLVMRLIARVRSVLEVSVGVREVFAEPTVAGVARLVEGAGASAGVVLVRRERPERVPLSFAQQRMWFLNRMDGVGAAAYNMPFALRLSGRLDSAALAAALGDVADRHESLRTVFPDVEGVPYQEIREGAEGRPELVVVEAGERWREAMQEEAGRGFDLAVELPWRTTLLKVSDAEWVLLLVAHHIATDAWSMGVLANDLQNAYGARLAGEAPEWTPLPVQYADYALWQREVLGELEDPSSAAAGQIAYWRGALEGAPQETVLPFDRSRPAVPSFRSGSVPVGVDAGTHARLTELAARGGATMFMVVHAALAVLLARMGAGEDVCVGTPVAGRSDAQLERLAGFFVNTLVLRSDASGNPTFSELLARVREADLSAYAHQDVPFERLVDELNPERSAARNPLFQVMLALQNVPEARWELQGLWVEQVPPVEDPAARFDLSVDLSERWTDGGAPAGLGGGLLYAADLFDEETVRGLAERLTRVLEQVAADPELRLSDLDLLDASERAAVVGEWNATAEVTEPGLVVERFRARVAEAPGAVALWSGGRALSYAEVDAWSDALARGLVARGVGRESRVGLCLPRGAEMVVAILAVWKAGGAYVPLDPEYPSERLEFMVADSGAEVVLVAEETAGRVAVGVLLDELASDSGSLPEVVGDQLAYVIYTSGSTGRPKGVAVAHASVANLASVMRPVLGAEPGVTALQFASFSFDAAVLDVAVTLAAGGTLAIASAEERLDSAALARMVEATGVEVASVVPSLLGVLEPDAVAGVGNWVLGAERLEAGLAAKWREGAQVWNTYGPTESTVITTAVLLDEGITSEDAPPAIGRPLGNVRTYVLDAFLRPVPVGVPGELYIAGDGLARGYVNRPDLTAERFVACPFDEDGGRMYRTGDLARWTVDGQLAFVGRADAQVKIRGFRVELGEVEAVLAADPQVEQAVAVVRDARLIAYVVGDVDEDAVRAHAARRLPDYMVPSAVVVLDALPLTVNGKVDRAALPVPDLGAGASRGPETDVEEALCGLFADLLGLESVGAEESFFELGGDSLLVMRLIARVRSVLEVSVGVREVFAEPTVAGVARLVEGAGASAGVVLARRERPERVPLSFAQQRMWFLNRMDETGASVYNLPLVLRLRGQLDEYALSAALGDIADRHESLRTVFPDVEGVPYQQVLSGAGSRPALVVVEAGERWREFMREEIGRGFDVGVDLPWRTTLLKVSEAEWVLLLVAHHIATDAWSMGVIAGDLRDAYCARLAGEGTPGWELLPVQYADYALWQREVLGELEDPSSAGAGQIAFWRGALEGAPQETALPFDRSRPAVPTFRSGSVPVDVDAETHARLVELAGQGGATMFMVVHAALAVLLARMGAGEDLCVGTPVAGRSDSQLEDLAGFFVNTLVLRSDASGNPTFGELLARVREADLSAYAHQDVPFERLVDELNPERSAARNPLFQVMLALQNVPEAHWELEGLTVEQIPPEMAPARFDLSVGLGERWTDGGAPAGLEGGLLYAADLFDEGTVRALAERLTRVLEQVAADPELRLSDLDLLDASERATVVEEWNATAREVDAASVVERFRGWVAEAPWAVALWSEGRGLSYAEVDARSDALARGLVARGVGRESRVGLCLPRGAEMVVAMLAVWKAGGAYVPLDPEYPSDRLEFMVVDSGAELVLVVEETAGRLSVGVLLEEVASDSGVLPEVGSGQLAYVIYTSGSTGRPKGVAVEHAAVANLASVMRPVLGVEPGVTALQFASFSFDAAVLDVAVTLAAGGTLAIASAEERLDTAALARMIEAAGVGVASVVPSLLGVLEPDAVAGIGNWVLGAERLEAGLAAKWRENARVWNTYGPTEATVISTAVLLEEGITGGDAPPAIGRPLGNVRTYVLDAFLRPVPVGVTGELYIAGDGLARGYVNRPDLTAERFI</sequence>
<dbReference type="Proteomes" id="UP001257948">
    <property type="component" value="Unassembled WGS sequence"/>
</dbReference>
<dbReference type="CDD" id="cd05930">
    <property type="entry name" value="A_NRPS"/>
    <property type="match status" value="2"/>
</dbReference>
<feature type="domain" description="Carrier" evidence="4">
    <location>
        <begin position="52"/>
        <end position="127"/>
    </location>
</feature>
<gene>
    <name evidence="5" type="ORF">RQC66_44900</name>
</gene>
<dbReference type="InterPro" id="IPR006162">
    <property type="entry name" value="Ppantetheine_attach_site"/>
</dbReference>
<dbReference type="Pfam" id="PF00550">
    <property type="entry name" value="PP-binding"/>
    <property type="match status" value="2"/>
</dbReference>
<evidence type="ECO:0000256" key="3">
    <source>
        <dbReference type="ARBA" id="ARBA00022553"/>
    </source>
</evidence>
<keyword evidence="6" id="KW-1185">Reference proteome</keyword>
<feature type="domain" description="Carrier" evidence="4">
    <location>
        <begin position="1089"/>
        <end position="1164"/>
    </location>
</feature>
<dbReference type="SUPFAM" id="SSF56801">
    <property type="entry name" value="Acetyl-CoA synthetase-like"/>
    <property type="match status" value="3"/>
</dbReference>
<dbReference type="EMBL" id="JAVTLL010000071">
    <property type="protein sequence ID" value="MDT7847862.1"/>
    <property type="molecule type" value="Genomic_DNA"/>
</dbReference>
<dbReference type="InterPro" id="IPR009081">
    <property type="entry name" value="PP-bd_ACP"/>
</dbReference>
<dbReference type="PROSITE" id="PS00012">
    <property type="entry name" value="PHOSPHOPANTETHEINE"/>
    <property type="match status" value="2"/>
</dbReference>
<dbReference type="Pfam" id="PF00501">
    <property type="entry name" value="AMP-binding"/>
    <property type="match status" value="2"/>
</dbReference>
<dbReference type="Pfam" id="PF13193">
    <property type="entry name" value="AMP-binding_C"/>
    <property type="match status" value="1"/>
</dbReference>
<dbReference type="RefSeq" id="WP_314208082.1">
    <property type="nucleotide sequence ID" value="NZ_JAVTLL010000071.1"/>
</dbReference>
<dbReference type="PANTHER" id="PTHR45527:SF1">
    <property type="entry name" value="FATTY ACID SYNTHASE"/>
    <property type="match status" value="1"/>
</dbReference>
<dbReference type="CDD" id="cd19540">
    <property type="entry name" value="LCL_NRPS-like"/>
    <property type="match status" value="2"/>
</dbReference>
<dbReference type="Gene3D" id="3.40.50.980">
    <property type="match status" value="4"/>
</dbReference>
<feature type="non-terminal residue" evidence="5">
    <location>
        <position position="1"/>
    </location>
</feature>
<dbReference type="InterPro" id="IPR036736">
    <property type="entry name" value="ACP-like_sf"/>
</dbReference>
<name>A0ABU3M8M4_9ACTN</name>
<evidence type="ECO:0000313" key="6">
    <source>
        <dbReference type="Proteomes" id="UP001257948"/>
    </source>
</evidence>
<accession>A0ABU3M8M4</accession>
<comment type="caution">
    <text evidence="5">The sequence shown here is derived from an EMBL/GenBank/DDBJ whole genome shotgun (WGS) entry which is preliminary data.</text>
</comment>
<dbReference type="InterPro" id="IPR023213">
    <property type="entry name" value="CAT-like_dom_sf"/>
</dbReference>
<dbReference type="InterPro" id="IPR000873">
    <property type="entry name" value="AMP-dep_synth/lig_dom"/>
</dbReference>
<organism evidence="5 6">
    <name type="scientific">Streptomyces justiciae</name>
    <dbReference type="NCBI Taxonomy" id="2780140"/>
    <lineage>
        <taxon>Bacteria</taxon>
        <taxon>Bacillati</taxon>
        <taxon>Actinomycetota</taxon>
        <taxon>Actinomycetes</taxon>
        <taxon>Kitasatosporales</taxon>
        <taxon>Streptomycetaceae</taxon>
        <taxon>Streptomyces</taxon>
    </lineage>
</organism>
<dbReference type="SUPFAM" id="SSF47336">
    <property type="entry name" value="ACP-like"/>
    <property type="match status" value="2"/>
</dbReference>
<dbReference type="InterPro" id="IPR010071">
    <property type="entry name" value="AA_adenyl_dom"/>
</dbReference>
<dbReference type="NCBIfam" id="TIGR01733">
    <property type="entry name" value="AA-adenyl-dom"/>
    <property type="match status" value="2"/>
</dbReference>
<feature type="non-terminal residue" evidence="5">
    <location>
        <position position="1995"/>
    </location>
</feature>
<dbReference type="Gene3D" id="3.30.559.30">
    <property type="entry name" value="Nonribosomal peptide synthetase, condensation domain"/>
    <property type="match status" value="2"/>
</dbReference>
<proteinExistence type="predicted"/>
<dbReference type="Gene3D" id="2.30.38.10">
    <property type="entry name" value="Luciferase, Domain 3"/>
    <property type="match status" value="2"/>
</dbReference>
<dbReference type="SMART" id="SM00823">
    <property type="entry name" value="PKS_PP"/>
    <property type="match status" value="2"/>
</dbReference>
<keyword evidence="2" id="KW-0596">Phosphopantetheine</keyword>
<reference evidence="6" key="1">
    <citation type="submission" date="2023-07" db="EMBL/GenBank/DDBJ databases">
        <title>Draft genome sequence of the endophytic actinobacterium Streptomyces justiciae WPN32, a potential antibiotic producer.</title>
        <authorList>
            <person name="Yasawong M."/>
            <person name="Pana W."/>
            <person name="Ganta P."/>
            <person name="Santapan N."/>
            <person name="Songngamsuk T."/>
            <person name="Phatcharaharikarn M."/>
            <person name="Kerdtoob S."/>
            <person name="Nantapong N."/>
        </authorList>
    </citation>
    <scope>NUCLEOTIDE SEQUENCE [LARGE SCALE GENOMIC DNA]</scope>
    <source>
        <strain evidence="6">WPN32</strain>
    </source>
</reference>
<dbReference type="Gene3D" id="3.30.559.10">
    <property type="entry name" value="Chloramphenicol acetyltransferase-like domain"/>
    <property type="match status" value="2"/>
</dbReference>
<dbReference type="Pfam" id="PF00668">
    <property type="entry name" value="Condensation"/>
    <property type="match status" value="2"/>
</dbReference>
<keyword evidence="3" id="KW-0597">Phosphoprotein</keyword>
<dbReference type="PROSITE" id="PS50075">
    <property type="entry name" value="CARRIER"/>
    <property type="match status" value="2"/>
</dbReference>
<dbReference type="Gene3D" id="1.10.1200.10">
    <property type="entry name" value="ACP-like"/>
    <property type="match status" value="2"/>
</dbReference>
<dbReference type="PROSITE" id="PS00455">
    <property type="entry name" value="AMP_BINDING"/>
    <property type="match status" value="2"/>
</dbReference>
<evidence type="ECO:0000313" key="5">
    <source>
        <dbReference type="EMBL" id="MDT7847862.1"/>
    </source>
</evidence>
<dbReference type="InterPro" id="IPR020806">
    <property type="entry name" value="PKS_PP-bd"/>
</dbReference>
<dbReference type="Gene3D" id="3.30.300.30">
    <property type="match status" value="2"/>
</dbReference>
<dbReference type="PANTHER" id="PTHR45527">
    <property type="entry name" value="NONRIBOSOMAL PEPTIDE SYNTHETASE"/>
    <property type="match status" value="1"/>
</dbReference>
<dbReference type="SUPFAM" id="SSF52777">
    <property type="entry name" value="CoA-dependent acyltransferases"/>
    <property type="match status" value="4"/>
</dbReference>
<dbReference type="InterPro" id="IPR025110">
    <property type="entry name" value="AMP-bd_C"/>
</dbReference>
<protein>
    <submittedName>
        <fullName evidence="5">Amino acid adenylation domain-containing protein</fullName>
    </submittedName>
</protein>
<dbReference type="InterPro" id="IPR045851">
    <property type="entry name" value="AMP-bd_C_sf"/>
</dbReference>
<dbReference type="InterPro" id="IPR020845">
    <property type="entry name" value="AMP-binding_CS"/>
</dbReference>
<evidence type="ECO:0000259" key="4">
    <source>
        <dbReference type="PROSITE" id="PS50075"/>
    </source>
</evidence>
<comment type="cofactor">
    <cofactor evidence="1">
        <name>pantetheine 4'-phosphate</name>
        <dbReference type="ChEBI" id="CHEBI:47942"/>
    </cofactor>
</comment>
<evidence type="ECO:0000256" key="1">
    <source>
        <dbReference type="ARBA" id="ARBA00001957"/>
    </source>
</evidence>